<dbReference type="KEGG" id="csn:Cyast_1051"/>
<evidence type="ECO:0000256" key="3">
    <source>
        <dbReference type="ARBA" id="ARBA00022679"/>
    </source>
</evidence>
<feature type="domain" description="N-acetyltransferase" evidence="6">
    <location>
        <begin position="6"/>
        <end position="154"/>
    </location>
</feature>
<comment type="similarity">
    <text evidence="1 5">Belongs to the acetyltransferase family. RimI subfamily.</text>
</comment>
<dbReference type="Pfam" id="PF00583">
    <property type="entry name" value="Acetyltransf_1"/>
    <property type="match status" value="1"/>
</dbReference>
<dbReference type="EMBL" id="CP003940">
    <property type="protein sequence ID" value="AFZ47020.1"/>
    <property type="molecule type" value="Genomic_DNA"/>
</dbReference>
<evidence type="ECO:0000313" key="8">
    <source>
        <dbReference type="Proteomes" id="UP000010483"/>
    </source>
</evidence>
<keyword evidence="8" id="KW-1185">Reference proteome</keyword>
<dbReference type="STRING" id="292563.Cyast_1051"/>
<dbReference type="BioCyc" id="CSTA292563:G1353-1056-MONOMER"/>
<evidence type="ECO:0000256" key="4">
    <source>
        <dbReference type="ARBA" id="ARBA00023315"/>
    </source>
</evidence>
<dbReference type="Proteomes" id="UP000010483">
    <property type="component" value="Chromosome"/>
</dbReference>
<dbReference type="GO" id="GO:0008999">
    <property type="term" value="F:protein-N-terminal-alanine acetyltransferase activity"/>
    <property type="evidence" value="ECO:0007669"/>
    <property type="project" value="UniProtKB-EC"/>
</dbReference>
<evidence type="ECO:0000256" key="1">
    <source>
        <dbReference type="ARBA" id="ARBA00005395"/>
    </source>
</evidence>
<dbReference type="Gene3D" id="3.40.630.30">
    <property type="match status" value="1"/>
</dbReference>
<dbReference type="InterPro" id="IPR006464">
    <property type="entry name" value="AcTrfase_RimI/Ard1"/>
</dbReference>
<accession>K9YKT3</accession>
<gene>
    <name evidence="7" type="ordered locus">Cyast_1051</name>
</gene>
<evidence type="ECO:0000313" key="7">
    <source>
        <dbReference type="EMBL" id="AFZ47020.1"/>
    </source>
</evidence>
<evidence type="ECO:0000256" key="5">
    <source>
        <dbReference type="RuleBase" id="RU363094"/>
    </source>
</evidence>
<sequence>MSLTTIKLQPLTEKHLSEVIELDQICFGGLWSLDGYKREIESPNSTLLIITTDIKNEEKIIGLGCFWAIVEEAHVTILAIHPDFQRQGLGKMLLEELLTQAKEKGLERATLEVSEHNQSAIALYEKFGFALAGRRKKYYQATGADALIFWKKLT</sequence>
<keyword evidence="7" id="KW-0689">Ribosomal protein</keyword>
<dbReference type="HOGENOM" id="CLU_013985_23_1_3"/>
<protein>
    <recommendedName>
        <fullName evidence="5">[Ribosomal protein bS18]-alanine N-acetyltransferase</fullName>
        <ecNumber evidence="5">2.3.1.266</ecNumber>
    </recommendedName>
</protein>
<dbReference type="SUPFAM" id="SSF55729">
    <property type="entry name" value="Acyl-CoA N-acyltransferases (Nat)"/>
    <property type="match status" value="1"/>
</dbReference>
<comment type="subcellular location">
    <subcellularLocation>
        <location evidence="5">Cytoplasm</location>
    </subcellularLocation>
</comment>
<dbReference type="EC" id="2.3.1.266" evidence="5"/>
<dbReference type="InterPro" id="IPR000182">
    <property type="entry name" value="GNAT_dom"/>
</dbReference>
<keyword evidence="2 5" id="KW-0963">Cytoplasm</keyword>
<dbReference type="GO" id="GO:0005840">
    <property type="term" value="C:ribosome"/>
    <property type="evidence" value="ECO:0007669"/>
    <property type="project" value="UniProtKB-KW"/>
</dbReference>
<name>K9YKT3_CYASC</name>
<keyword evidence="3 7" id="KW-0808">Transferase</keyword>
<dbReference type="AlphaFoldDB" id="K9YKT3"/>
<organism evidence="7 8">
    <name type="scientific">Cyanobacterium stanieri (strain ATCC 29140 / PCC 7202)</name>
    <dbReference type="NCBI Taxonomy" id="292563"/>
    <lineage>
        <taxon>Bacteria</taxon>
        <taxon>Bacillati</taxon>
        <taxon>Cyanobacteriota</taxon>
        <taxon>Cyanophyceae</taxon>
        <taxon>Oscillatoriophycideae</taxon>
        <taxon>Chroococcales</taxon>
        <taxon>Geminocystaceae</taxon>
        <taxon>Cyanobacterium</taxon>
    </lineage>
</organism>
<dbReference type="NCBIfam" id="TIGR01575">
    <property type="entry name" value="rimI"/>
    <property type="match status" value="1"/>
</dbReference>
<reference evidence="8" key="1">
    <citation type="journal article" date="2013" name="Proc. Natl. Acad. Sci. U.S.A.">
        <title>Improving the coverage of the cyanobacterial phylum using diversity-driven genome sequencing.</title>
        <authorList>
            <person name="Shih P.M."/>
            <person name="Wu D."/>
            <person name="Latifi A."/>
            <person name="Axen S.D."/>
            <person name="Fewer D.P."/>
            <person name="Talla E."/>
            <person name="Calteau A."/>
            <person name="Cai F."/>
            <person name="Tandeau de Marsac N."/>
            <person name="Rippka R."/>
            <person name="Herdman M."/>
            <person name="Sivonen K."/>
            <person name="Coursin T."/>
            <person name="Laurent T."/>
            <person name="Goodwin L."/>
            <person name="Nolan M."/>
            <person name="Davenport K.W."/>
            <person name="Han C.S."/>
            <person name="Rubin E.M."/>
            <person name="Eisen J.A."/>
            <person name="Woyke T."/>
            <person name="Gugger M."/>
            <person name="Kerfeld C.A."/>
        </authorList>
    </citation>
    <scope>NUCLEOTIDE SEQUENCE [LARGE SCALE GENOMIC DNA]</scope>
    <source>
        <strain evidence="8">ATCC 29140 / PCC 7202</strain>
    </source>
</reference>
<dbReference type="InterPro" id="IPR016181">
    <property type="entry name" value="Acyl_CoA_acyltransferase"/>
</dbReference>
<dbReference type="InterPro" id="IPR050680">
    <property type="entry name" value="YpeA/RimI_acetyltransf"/>
</dbReference>
<keyword evidence="7" id="KW-0687">Ribonucleoprotein</keyword>
<proteinExistence type="inferred from homology"/>
<comment type="catalytic activity">
    <reaction evidence="5">
        <text>N-terminal L-alanyl-[ribosomal protein bS18] + acetyl-CoA = N-terminal N(alpha)-acetyl-L-alanyl-[ribosomal protein bS18] + CoA + H(+)</text>
        <dbReference type="Rhea" id="RHEA:43756"/>
        <dbReference type="Rhea" id="RHEA-COMP:10676"/>
        <dbReference type="Rhea" id="RHEA-COMP:10677"/>
        <dbReference type="ChEBI" id="CHEBI:15378"/>
        <dbReference type="ChEBI" id="CHEBI:57287"/>
        <dbReference type="ChEBI" id="CHEBI:57288"/>
        <dbReference type="ChEBI" id="CHEBI:64718"/>
        <dbReference type="ChEBI" id="CHEBI:83683"/>
        <dbReference type="EC" id="2.3.1.266"/>
    </reaction>
</comment>
<keyword evidence="4 7" id="KW-0012">Acyltransferase</keyword>
<evidence type="ECO:0000256" key="2">
    <source>
        <dbReference type="ARBA" id="ARBA00022490"/>
    </source>
</evidence>
<dbReference type="eggNOG" id="COG0456">
    <property type="taxonomic scope" value="Bacteria"/>
</dbReference>
<dbReference type="PROSITE" id="PS51186">
    <property type="entry name" value="GNAT"/>
    <property type="match status" value="1"/>
</dbReference>
<comment type="function">
    <text evidence="5">Acetylates the N-terminal alanine of ribosomal protein bS18.</text>
</comment>
<dbReference type="PANTHER" id="PTHR43420">
    <property type="entry name" value="ACETYLTRANSFERASE"/>
    <property type="match status" value="1"/>
</dbReference>
<evidence type="ECO:0000259" key="6">
    <source>
        <dbReference type="PROSITE" id="PS51186"/>
    </source>
</evidence>
<dbReference type="PANTHER" id="PTHR43420:SF44">
    <property type="entry name" value="ACETYLTRANSFERASE YPEA"/>
    <property type="match status" value="1"/>
</dbReference>
<dbReference type="GO" id="GO:0005737">
    <property type="term" value="C:cytoplasm"/>
    <property type="evidence" value="ECO:0007669"/>
    <property type="project" value="UniProtKB-SubCell"/>
</dbReference>
<dbReference type="CDD" id="cd04301">
    <property type="entry name" value="NAT_SF"/>
    <property type="match status" value="1"/>
</dbReference>